<dbReference type="SMART" id="SM00389">
    <property type="entry name" value="HOX"/>
    <property type="match status" value="1"/>
</dbReference>
<reference evidence="7" key="1">
    <citation type="submission" date="2016-04" db="UniProtKB">
        <authorList>
            <consortium name="WormBaseParasite"/>
        </authorList>
    </citation>
    <scope>IDENTIFICATION</scope>
</reference>
<evidence type="ECO:0000256" key="1">
    <source>
        <dbReference type="ARBA" id="ARBA00004123"/>
    </source>
</evidence>
<feature type="domain" description="Homeobox" evidence="4">
    <location>
        <begin position="83"/>
        <end position="131"/>
    </location>
</feature>
<dbReference type="GO" id="GO:0000977">
    <property type="term" value="F:RNA polymerase II transcription regulatory region sequence-specific DNA binding"/>
    <property type="evidence" value="ECO:0007669"/>
    <property type="project" value="TreeGrafter"/>
</dbReference>
<dbReference type="WBParaSite" id="EVEC_0000888801-mRNA-1">
    <property type="protein sequence ID" value="EVEC_0000888801-mRNA-1"/>
    <property type="gene ID" value="EVEC_0000888801"/>
</dbReference>
<sequence length="150" mass="16718">MISTAMHFCEQIQSNSSASEASAQAEYSIQSVKNVVQNSGFLLDELVIPAYILLKASISMQHVKNDLLSHYLQHIFSSVTTAQSRRRFRTNFTENQSVALEEAFQESHYPDQNSKKQLSAVLDIPEDRITILLIDNVAVLLTGLVSKSTS</sequence>
<feature type="DNA-binding region" description="Homeobox" evidence="2">
    <location>
        <begin position="85"/>
        <end position="132"/>
    </location>
</feature>
<comment type="subcellular location">
    <subcellularLocation>
        <location evidence="1 2 3">Nucleus</location>
    </subcellularLocation>
</comment>
<dbReference type="PANTHER" id="PTHR24329">
    <property type="entry name" value="HOMEOBOX PROTEIN ARISTALESS"/>
    <property type="match status" value="1"/>
</dbReference>
<keyword evidence="2 3" id="KW-0238">DNA-binding</keyword>
<dbReference type="Proteomes" id="UP000274131">
    <property type="component" value="Unassembled WGS sequence"/>
</dbReference>
<dbReference type="InterPro" id="IPR009057">
    <property type="entry name" value="Homeodomain-like_sf"/>
</dbReference>
<protein>
    <submittedName>
        <fullName evidence="7">Homeobox domain-containing protein</fullName>
    </submittedName>
</protein>
<proteinExistence type="predicted"/>
<dbReference type="CDD" id="cd00086">
    <property type="entry name" value="homeodomain"/>
    <property type="match status" value="1"/>
</dbReference>
<accession>A0A158QBA6</accession>
<evidence type="ECO:0000313" key="7">
    <source>
        <dbReference type="WBParaSite" id="EVEC_0000888801-mRNA-1"/>
    </source>
</evidence>
<dbReference type="Pfam" id="PF00046">
    <property type="entry name" value="Homeodomain"/>
    <property type="match status" value="1"/>
</dbReference>
<evidence type="ECO:0000313" key="6">
    <source>
        <dbReference type="Proteomes" id="UP000274131"/>
    </source>
</evidence>
<reference evidence="5 6" key="2">
    <citation type="submission" date="2018-10" db="EMBL/GenBank/DDBJ databases">
        <authorList>
            <consortium name="Pathogen Informatics"/>
        </authorList>
    </citation>
    <scope>NUCLEOTIDE SEQUENCE [LARGE SCALE GENOMIC DNA]</scope>
</reference>
<evidence type="ECO:0000256" key="3">
    <source>
        <dbReference type="RuleBase" id="RU000682"/>
    </source>
</evidence>
<keyword evidence="6" id="KW-1185">Reference proteome</keyword>
<dbReference type="PANTHER" id="PTHR24329:SF556">
    <property type="entry name" value="HOMEOBOX PROTEIN DSC-1"/>
    <property type="match status" value="1"/>
</dbReference>
<dbReference type="PROSITE" id="PS50071">
    <property type="entry name" value="HOMEOBOX_2"/>
    <property type="match status" value="1"/>
</dbReference>
<evidence type="ECO:0000256" key="2">
    <source>
        <dbReference type="PROSITE-ProRule" id="PRU00108"/>
    </source>
</evidence>
<keyword evidence="2 3" id="KW-0539">Nucleus</keyword>
<evidence type="ECO:0000259" key="4">
    <source>
        <dbReference type="PROSITE" id="PS50071"/>
    </source>
</evidence>
<dbReference type="Gene3D" id="1.10.10.60">
    <property type="entry name" value="Homeodomain-like"/>
    <property type="match status" value="1"/>
</dbReference>
<dbReference type="EMBL" id="UXUI01009376">
    <property type="protein sequence ID" value="VDD93589.1"/>
    <property type="molecule type" value="Genomic_DNA"/>
</dbReference>
<dbReference type="AlphaFoldDB" id="A0A158QBA6"/>
<dbReference type="SUPFAM" id="SSF46689">
    <property type="entry name" value="Homeodomain-like"/>
    <property type="match status" value="1"/>
</dbReference>
<evidence type="ECO:0000313" key="5">
    <source>
        <dbReference type="EMBL" id="VDD93589.1"/>
    </source>
</evidence>
<organism evidence="7">
    <name type="scientific">Enterobius vermicularis</name>
    <name type="common">Human pinworm</name>
    <dbReference type="NCBI Taxonomy" id="51028"/>
    <lineage>
        <taxon>Eukaryota</taxon>
        <taxon>Metazoa</taxon>
        <taxon>Ecdysozoa</taxon>
        <taxon>Nematoda</taxon>
        <taxon>Chromadorea</taxon>
        <taxon>Rhabditida</taxon>
        <taxon>Spirurina</taxon>
        <taxon>Oxyuridomorpha</taxon>
        <taxon>Oxyuroidea</taxon>
        <taxon>Oxyuridae</taxon>
        <taxon>Enterobius</taxon>
    </lineage>
</organism>
<dbReference type="OrthoDB" id="6159439at2759"/>
<gene>
    <name evidence="5" type="ORF">EVEC_LOCUS8340</name>
</gene>
<dbReference type="InterPro" id="IPR001356">
    <property type="entry name" value="HD"/>
</dbReference>
<dbReference type="GO" id="GO:0005634">
    <property type="term" value="C:nucleus"/>
    <property type="evidence" value="ECO:0007669"/>
    <property type="project" value="UniProtKB-SubCell"/>
</dbReference>
<dbReference type="InterPro" id="IPR050649">
    <property type="entry name" value="Paired_Homeobox_TFs"/>
</dbReference>
<keyword evidence="2 3" id="KW-0371">Homeobox</keyword>
<dbReference type="GO" id="GO:0000981">
    <property type="term" value="F:DNA-binding transcription factor activity, RNA polymerase II-specific"/>
    <property type="evidence" value="ECO:0007669"/>
    <property type="project" value="TreeGrafter"/>
</dbReference>
<name>A0A158QBA6_ENTVE</name>